<sequence length="361" mass="39407">MPHNISAISKVDCGPEEVSVLSCAAAGKQTLIVPDKDADGLAAGATIRKPLILLGLDSKLISCYTMTKNSLLHYGDSRANMEAYNPSYIIVLDQGSWKSEPVVDSPHRALVIDQHLAEDDDHPKGAILVTANKCPPIATSWLLTYLICRDLHDGVEESCGWLCVMGTHGDLGKATKWRSPFPNMEATFGTHTRTTINNSAKLTNAPRRTAAYDVPRAWKILIKASSPIELVKNKFLKEARAKVIHEMKRADRVVPLFSADKRIAVIRIKSKAQIHALIAERQGRDPPVNIPEILSRAADGADDDTLRERLGPRFAVGHKNASGEMIPQAAFEDFLEAIGVSSDKKPSPSPKKSPKSSTNQE</sequence>
<proteinExistence type="predicted"/>
<dbReference type="Proteomes" id="UP000251714">
    <property type="component" value="Unassembled WGS sequence"/>
</dbReference>
<accession>A0A365NNF5</accession>
<comment type="caution">
    <text evidence="2">The sequence shown here is derived from an EMBL/GenBank/DDBJ whole genome shotgun (WGS) entry which is preliminary data.</text>
</comment>
<dbReference type="PANTHER" id="PTHR30255">
    <property type="entry name" value="SINGLE-STRANDED-DNA-SPECIFIC EXONUCLEASE RECJ"/>
    <property type="match status" value="1"/>
</dbReference>
<gene>
    <name evidence="2" type="ORF">FPRO05_00395</name>
</gene>
<protein>
    <submittedName>
        <fullName evidence="2">Uncharacterized protein</fullName>
    </submittedName>
</protein>
<dbReference type="InterPro" id="IPR051673">
    <property type="entry name" value="SSDNA_exonuclease_RecJ"/>
</dbReference>
<dbReference type="PANTHER" id="PTHR30255:SF2">
    <property type="entry name" value="SINGLE-STRANDED-DNA-SPECIFIC EXONUCLEASE RECJ"/>
    <property type="match status" value="1"/>
</dbReference>
<evidence type="ECO:0000256" key="1">
    <source>
        <dbReference type="SAM" id="MobiDB-lite"/>
    </source>
</evidence>
<feature type="region of interest" description="Disordered" evidence="1">
    <location>
        <begin position="340"/>
        <end position="361"/>
    </location>
</feature>
<evidence type="ECO:0000313" key="3">
    <source>
        <dbReference type="Proteomes" id="UP000251714"/>
    </source>
</evidence>
<dbReference type="AlphaFoldDB" id="A0A365NNF5"/>
<reference evidence="2 3" key="1">
    <citation type="submission" date="2017-12" db="EMBL/GenBank/DDBJ databases">
        <title>Genome sequence of the mycotoxigenic crop pathogen Fusarium proliferatum, strain ITEM 2341 from Date Palm.</title>
        <authorList>
            <person name="Almiman B.F."/>
            <person name="Shittu T.A."/>
            <person name="Muthumeenakshi S."/>
            <person name="Baroncelli R."/>
            <person name="Sreenivasaprasada S."/>
        </authorList>
    </citation>
    <scope>NUCLEOTIDE SEQUENCE [LARGE SCALE GENOMIC DNA]</scope>
    <source>
        <strain evidence="2 3">ITEM 2341</strain>
    </source>
</reference>
<dbReference type="SUPFAM" id="SSF64182">
    <property type="entry name" value="DHH phosphoesterases"/>
    <property type="match status" value="1"/>
</dbReference>
<name>A0A365NNF5_GIBIN</name>
<evidence type="ECO:0000313" key="2">
    <source>
        <dbReference type="EMBL" id="RBA22048.1"/>
    </source>
</evidence>
<organism evidence="2 3">
    <name type="scientific">Gibberella intermedia</name>
    <name type="common">Bulb rot disease fungus</name>
    <name type="synonym">Fusarium proliferatum</name>
    <dbReference type="NCBI Taxonomy" id="948311"/>
    <lineage>
        <taxon>Eukaryota</taxon>
        <taxon>Fungi</taxon>
        <taxon>Dikarya</taxon>
        <taxon>Ascomycota</taxon>
        <taxon>Pezizomycotina</taxon>
        <taxon>Sordariomycetes</taxon>
        <taxon>Hypocreomycetidae</taxon>
        <taxon>Hypocreales</taxon>
        <taxon>Nectriaceae</taxon>
        <taxon>Fusarium</taxon>
        <taxon>Fusarium fujikuroi species complex</taxon>
    </lineage>
</organism>
<dbReference type="EMBL" id="PKMI01000001">
    <property type="protein sequence ID" value="RBA22048.1"/>
    <property type="molecule type" value="Genomic_DNA"/>
</dbReference>
<dbReference type="InterPro" id="IPR038763">
    <property type="entry name" value="DHH_sf"/>
</dbReference>